<organism evidence="10 11">
    <name type="scientific">Candidatus Synechococcus spongiarum SP3</name>
    <dbReference type="NCBI Taxonomy" id="1604020"/>
    <lineage>
        <taxon>Bacteria</taxon>
        <taxon>Bacillati</taxon>
        <taxon>Cyanobacteriota</taxon>
        <taxon>Cyanophyceae</taxon>
        <taxon>Synechococcales</taxon>
        <taxon>Synechococcaceae</taxon>
        <taxon>Synechococcus</taxon>
    </lineage>
</organism>
<keyword evidence="2 8" id="KW-0808">Transferase</keyword>
<dbReference type="PRINTS" id="PR00789">
    <property type="entry name" value="OSIALOPTASE"/>
</dbReference>
<feature type="binding site" evidence="8">
    <location>
        <position position="111"/>
    </location>
    <ligand>
        <name>Fe cation</name>
        <dbReference type="ChEBI" id="CHEBI:24875"/>
    </ligand>
</feature>
<feature type="binding site" evidence="8">
    <location>
        <position position="181"/>
    </location>
    <ligand>
        <name>substrate</name>
    </ligand>
</feature>
<evidence type="ECO:0000256" key="8">
    <source>
        <dbReference type="HAMAP-Rule" id="MF_01445"/>
    </source>
</evidence>
<evidence type="ECO:0000256" key="5">
    <source>
        <dbReference type="ARBA" id="ARBA00023004"/>
    </source>
</evidence>
<keyword evidence="4 8" id="KW-0479">Metal-binding</keyword>
<comment type="cofactor">
    <cofactor evidence="8">
        <name>Fe(2+)</name>
        <dbReference type="ChEBI" id="CHEBI:29033"/>
    </cofactor>
    <text evidence="8">Binds 1 Fe(2+) ion per subunit.</text>
</comment>
<feature type="binding site" evidence="8">
    <location>
        <position position="115"/>
    </location>
    <ligand>
        <name>Fe cation</name>
        <dbReference type="ChEBI" id="CHEBI:24875"/>
    </ligand>
</feature>
<dbReference type="HAMAP" id="MF_01445">
    <property type="entry name" value="TsaD"/>
    <property type="match status" value="1"/>
</dbReference>
<gene>
    <name evidence="8" type="primary">tsaD</name>
    <name evidence="10" type="ORF">TE42_01905</name>
</gene>
<evidence type="ECO:0000256" key="7">
    <source>
        <dbReference type="ARBA" id="ARBA00048117"/>
    </source>
</evidence>
<dbReference type="InterPro" id="IPR022450">
    <property type="entry name" value="TsaD"/>
</dbReference>
<proteinExistence type="inferred from homology"/>
<dbReference type="GO" id="GO:0005737">
    <property type="term" value="C:cytoplasm"/>
    <property type="evidence" value="ECO:0007669"/>
    <property type="project" value="UniProtKB-SubCell"/>
</dbReference>
<dbReference type="PANTHER" id="PTHR11735:SF6">
    <property type="entry name" value="TRNA N6-ADENOSINE THREONYLCARBAMOYLTRANSFERASE, MITOCHONDRIAL"/>
    <property type="match status" value="1"/>
</dbReference>
<feature type="binding site" evidence="8">
    <location>
        <position position="168"/>
    </location>
    <ligand>
        <name>substrate</name>
    </ligand>
</feature>
<dbReference type="PANTHER" id="PTHR11735">
    <property type="entry name" value="TRNA N6-ADENOSINE THREONYLCARBAMOYLTRANSFERASE"/>
    <property type="match status" value="1"/>
</dbReference>
<dbReference type="NCBIfam" id="TIGR00329">
    <property type="entry name" value="gcp_kae1"/>
    <property type="match status" value="1"/>
</dbReference>
<comment type="subcellular location">
    <subcellularLocation>
        <location evidence="8">Cytoplasm</location>
    </subcellularLocation>
</comment>
<feature type="binding site" evidence="8">
    <location>
        <begin position="135"/>
        <end position="139"/>
    </location>
    <ligand>
        <name>substrate</name>
    </ligand>
</feature>
<dbReference type="GO" id="GO:0002949">
    <property type="term" value="P:tRNA threonylcarbamoyladenosine modification"/>
    <property type="evidence" value="ECO:0007669"/>
    <property type="project" value="UniProtKB-UniRule"/>
</dbReference>
<dbReference type="GO" id="GO:0005506">
    <property type="term" value="F:iron ion binding"/>
    <property type="evidence" value="ECO:0007669"/>
    <property type="project" value="UniProtKB-UniRule"/>
</dbReference>
<keyword evidence="5 8" id="KW-0408">Iron</keyword>
<feature type="domain" description="Gcp-like" evidence="9">
    <location>
        <begin position="24"/>
        <end position="314"/>
    </location>
</feature>
<evidence type="ECO:0000256" key="6">
    <source>
        <dbReference type="ARBA" id="ARBA00023315"/>
    </source>
</evidence>
<evidence type="ECO:0000313" key="10">
    <source>
        <dbReference type="EMBL" id="KKZ13034.1"/>
    </source>
</evidence>
<evidence type="ECO:0000256" key="2">
    <source>
        <dbReference type="ARBA" id="ARBA00022679"/>
    </source>
</evidence>
<dbReference type="SUPFAM" id="SSF53067">
    <property type="entry name" value="Actin-like ATPase domain"/>
    <property type="match status" value="2"/>
</dbReference>
<dbReference type="InterPro" id="IPR043129">
    <property type="entry name" value="ATPase_NBD"/>
</dbReference>
<dbReference type="Gene3D" id="3.30.420.40">
    <property type="match status" value="2"/>
</dbReference>
<evidence type="ECO:0000259" key="9">
    <source>
        <dbReference type="Pfam" id="PF00814"/>
    </source>
</evidence>
<comment type="function">
    <text evidence="8">Required for the formation of a threonylcarbamoyl group on adenosine at position 37 (t(6)A37) in tRNAs that read codons beginning with adenine. Is involved in the transfer of the threonylcarbamoyl moiety of threonylcarbamoyl-AMP (TC-AMP) to the N6 group of A37, together with TsaE and TsaB. TsaD likely plays a direct catalytic role in this reaction.</text>
</comment>
<feature type="binding site" evidence="8">
    <location>
        <position position="308"/>
    </location>
    <ligand>
        <name>Fe cation</name>
        <dbReference type="ChEBI" id="CHEBI:24875"/>
    </ligand>
</feature>
<keyword evidence="6 8" id="KW-0012">Acyltransferase</keyword>
<dbReference type="Pfam" id="PF00814">
    <property type="entry name" value="TsaD"/>
    <property type="match status" value="1"/>
</dbReference>
<evidence type="ECO:0000256" key="1">
    <source>
        <dbReference type="ARBA" id="ARBA00022490"/>
    </source>
</evidence>
<keyword evidence="3 8" id="KW-0819">tRNA processing</keyword>
<dbReference type="EMBL" id="JXQG01000006">
    <property type="protein sequence ID" value="KKZ13034.1"/>
    <property type="molecule type" value="Genomic_DNA"/>
</dbReference>
<feature type="binding site" evidence="8">
    <location>
        <position position="280"/>
    </location>
    <ligand>
        <name>substrate</name>
    </ligand>
</feature>
<protein>
    <recommendedName>
        <fullName evidence="8">tRNA N6-adenosine threonylcarbamoyltransferase</fullName>
        <ecNumber evidence="8">2.3.1.234</ecNumber>
    </recommendedName>
    <alternativeName>
        <fullName evidence="8">N6-L-threonylcarbamoyladenine synthase</fullName>
        <shortName evidence="8">t(6)A synthase</shortName>
    </alternativeName>
    <alternativeName>
        <fullName evidence="8">t(6)A37 threonylcarbamoyladenosine biosynthesis protein TsaD</fullName>
    </alternativeName>
    <alternativeName>
        <fullName evidence="8">tRNA threonylcarbamoyladenosine biosynthesis protein TsaD</fullName>
    </alternativeName>
</protein>
<dbReference type="InterPro" id="IPR017861">
    <property type="entry name" value="KAE1/TsaD"/>
</dbReference>
<dbReference type="PROSITE" id="PS01016">
    <property type="entry name" value="GLYCOPROTEASE"/>
    <property type="match status" value="1"/>
</dbReference>
<dbReference type="FunFam" id="3.30.420.40:FF:000040">
    <property type="entry name" value="tRNA N6-adenosine threonylcarbamoyltransferase"/>
    <property type="match status" value="1"/>
</dbReference>
<evidence type="ECO:0000256" key="4">
    <source>
        <dbReference type="ARBA" id="ARBA00022723"/>
    </source>
</evidence>
<sequence>MTIVLALETSCDETAVALIDGRRVLANVVASQVASHAPYGGVVPELAARRHVELLPHLVDQAFAEAGIGWGEVNAIAATATPGLVGALLVGLTAGKTMALLHGKPFLAVHHLEGHLCSAQLTGGPPPEPPFLVLLVSGGHTQLVRVDGPGVYKLCGATVDDAAGEAFDKVARLLGLGYPGGPAIEAVAGDGDPQRFAFPQGRVGRTGGGYEPYAFSFSGLKTAVLRRIEALQRQGEPLPVADLAASFESTVATVLSSRSVRCALDQGLPQLVVVGGVAANRRLRQALGQRCREAGLTLAMAPLAFCGDNAAMIGAAAVQRLASGCQSPWTIGVSPRLPLREADCLYGPHPPF</sequence>
<reference evidence="10 11" key="1">
    <citation type="submission" date="2015-01" db="EMBL/GenBank/DDBJ databases">
        <title>Lifestyle Evolution in Cyanobacterial Symbionts of Sponges.</title>
        <authorList>
            <person name="Burgsdorf I."/>
            <person name="Slaby B.M."/>
            <person name="Handley K.M."/>
            <person name="Haber M."/>
            <person name="Blom J."/>
            <person name="Marshall C.W."/>
            <person name="Gilbert J.A."/>
            <person name="Hentschel U."/>
            <person name="Steindler L."/>
        </authorList>
    </citation>
    <scope>NUCLEOTIDE SEQUENCE [LARGE SCALE GENOMIC DNA]</scope>
    <source>
        <strain evidence="10">SP3</strain>
    </source>
</reference>
<dbReference type="InterPro" id="IPR000905">
    <property type="entry name" value="Gcp-like_dom"/>
</dbReference>
<dbReference type="PATRIC" id="fig|1604020.3.peg.1815"/>
<dbReference type="EC" id="2.3.1.234" evidence="8"/>
<evidence type="ECO:0000256" key="3">
    <source>
        <dbReference type="ARBA" id="ARBA00022694"/>
    </source>
</evidence>
<dbReference type="Proteomes" id="UP000035067">
    <property type="component" value="Unassembled WGS sequence"/>
</dbReference>
<dbReference type="InterPro" id="IPR017860">
    <property type="entry name" value="Peptidase_M22_CS"/>
</dbReference>
<comment type="catalytic activity">
    <reaction evidence="7 8">
        <text>L-threonylcarbamoyladenylate + adenosine(37) in tRNA = N(6)-L-threonylcarbamoyladenosine(37) in tRNA + AMP + H(+)</text>
        <dbReference type="Rhea" id="RHEA:37059"/>
        <dbReference type="Rhea" id="RHEA-COMP:10162"/>
        <dbReference type="Rhea" id="RHEA-COMP:10163"/>
        <dbReference type="ChEBI" id="CHEBI:15378"/>
        <dbReference type="ChEBI" id="CHEBI:73682"/>
        <dbReference type="ChEBI" id="CHEBI:74411"/>
        <dbReference type="ChEBI" id="CHEBI:74418"/>
        <dbReference type="ChEBI" id="CHEBI:456215"/>
        <dbReference type="EC" id="2.3.1.234"/>
    </reaction>
</comment>
<evidence type="ECO:0000313" key="11">
    <source>
        <dbReference type="Proteomes" id="UP000035067"/>
    </source>
</evidence>
<dbReference type="NCBIfam" id="TIGR03723">
    <property type="entry name" value="T6A_TsaD_YgjD"/>
    <property type="match status" value="1"/>
</dbReference>
<comment type="caution">
    <text evidence="10">The sequence shown here is derived from an EMBL/GenBank/DDBJ whole genome shotgun (WGS) entry which is preliminary data.</text>
</comment>
<feature type="binding site" evidence="8">
    <location>
        <position position="185"/>
    </location>
    <ligand>
        <name>substrate</name>
    </ligand>
</feature>
<dbReference type="CDD" id="cd24133">
    <property type="entry name" value="ASKHA_NBD_TsaD_bac"/>
    <property type="match status" value="1"/>
</dbReference>
<comment type="similarity">
    <text evidence="8">Belongs to the KAE1 / TsaD family.</text>
</comment>
<keyword evidence="1 8" id="KW-0963">Cytoplasm</keyword>
<name>A0A0G2HND4_9SYNE</name>
<dbReference type="AlphaFoldDB" id="A0A0G2HND4"/>
<dbReference type="GO" id="GO:0061711">
    <property type="term" value="F:tRNA N(6)-L-threonylcarbamoyladenine synthase activity"/>
    <property type="evidence" value="ECO:0007669"/>
    <property type="project" value="UniProtKB-EC"/>
</dbReference>
<dbReference type="FunFam" id="3.30.420.40:FF:000012">
    <property type="entry name" value="tRNA N6-adenosine threonylcarbamoyltransferase"/>
    <property type="match status" value="1"/>
</dbReference>
<accession>A0A0G2HND4</accession>